<keyword evidence="6" id="KW-0235">DNA replication</keyword>
<dbReference type="InterPro" id="IPR040598">
    <property type="entry name" value="NIP7_N"/>
</dbReference>
<feature type="domain" description="PUA" evidence="9">
    <location>
        <begin position="446"/>
        <end position="521"/>
    </location>
</feature>
<dbReference type="FunFam" id="3.10.450.220:FF:000001">
    <property type="entry name" value="60S ribosome subunit biogenesis protein NIP7 homolog"/>
    <property type="match status" value="1"/>
</dbReference>
<evidence type="ECO:0000313" key="12">
    <source>
        <dbReference type="Proteomes" id="UP001175271"/>
    </source>
</evidence>
<dbReference type="InterPro" id="IPR005155">
    <property type="entry name" value="UPF0113_PUA"/>
</dbReference>
<dbReference type="InterPro" id="IPR015947">
    <property type="entry name" value="PUA-like_sf"/>
</dbReference>
<comment type="similarity">
    <text evidence="3">Belongs to the NIP7 family.</text>
</comment>
<dbReference type="Pfam" id="PF17833">
    <property type="entry name" value="pre-PUA_NIP7"/>
    <property type="match status" value="1"/>
</dbReference>
<proteinExistence type="inferred from homology"/>
<dbReference type="Gene3D" id="3.40.50.300">
    <property type="entry name" value="P-loop containing nucleotide triphosphate hydrolases"/>
    <property type="match status" value="1"/>
</dbReference>
<dbReference type="SMART" id="SM00382">
    <property type="entry name" value="AAA"/>
    <property type="match status" value="1"/>
</dbReference>
<dbReference type="GO" id="GO:0006270">
    <property type="term" value="P:DNA replication initiation"/>
    <property type="evidence" value="ECO:0007669"/>
    <property type="project" value="TreeGrafter"/>
</dbReference>
<dbReference type="GO" id="GO:0005524">
    <property type="term" value="F:ATP binding"/>
    <property type="evidence" value="ECO:0007669"/>
    <property type="project" value="InterPro"/>
</dbReference>
<evidence type="ECO:0000256" key="8">
    <source>
        <dbReference type="ARBA" id="ARBA00023242"/>
    </source>
</evidence>
<dbReference type="InterPro" id="IPR027417">
    <property type="entry name" value="P-loop_NTPase"/>
</dbReference>
<evidence type="ECO:0000256" key="2">
    <source>
        <dbReference type="ARBA" id="ARBA00004604"/>
    </source>
</evidence>
<keyword evidence="7" id="KW-0694">RNA-binding</keyword>
<dbReference type="SUPFAM" id="SSF88697">
    <property type="entry name" value="PUA domain-like"/>
    <property type="match status" value="1"/>
</dbReference>
<dbReference type="Gene3D" id="2.30.130.10">
    <property type="entry name" value="PUA domain"/>
    <property type="match status" value="1"/>
</dbReference>
<dbReference type="SUPFAM" id="SSF52540">
    <property type="entry name" value="P-loop containing nucleoside triphosphate hydrolases"/>
    <property type="match status" value="1"/>
</dbReference>
<dbReference type="InterPro" id="IPR055359">
    <property type="entry name" value="Nip7_N_euk"/>
</dbReference>
<dbReference type="Gene3D" id="1.10.8.60">
    <property type="match status" value="1"/>
</dbReference>
<keyword evidence="5" id="KW-0690">Ribosome biogenesis</keyword>
<dbReference type="SUPFAM" id="SSF88802">
    <property type="entry name" value="Pre-PUA domain"/>
    <property type="match status" value="1"/>
</dbReference>
<evidence type="ECO:0000313" key="11">
    <source>
        <dbReference type="EMBL" id="KAK0426261.1"/>
    </source>
</evidence>
<dbReference type="GO" id="GO:0003688">
    <property type="term" value="F:DNA replication origin binding"/>
    <property type="evidence" value="ECO:0007669"/>
    <property type="project" value="TreeGrafter"/>
</dbReference>
<gene>
    <name evidence="11" type="ORF">QR680_009611</name>
</gene>
<keyword evidence="12" id="KW-1185">Reference proteome</keyword>
<dbReference type="InterPro" id="IPR002478">
    <property type="entry name" value="PUA"/>
</dbReference>
<evidence type="ECO:0000256" key="1">
    <source>
        <dbReference type="ARBA" id="ARBA00004087"/>
    </source>
</evidence>
<dbReference type="AlphaFoldDB" id="A0AA39IL00"/>
<dbReference type="GO" id="GO:0033314">
    <property type="term" value="P:mitotic DNA replication checkpoint signaling"/>
    <property type="evidence" value="ECO:0007669"/>
    <property type="project" value="TreeGrafter"/>
</dbReference>
<accession>A0AA39IL00</accession>
<organism evidence="11 12">
    <name type="scientific">Steinernema hermaphroditum</name>
    <dbReference type="NCBI Taxonomy" id="289476"/>
    <lineage>
        <taxon>Eukaryota</taxon>
        <taxon>Metazoa</taxon>
        <taxon>Ecdysozoa</taxon>
        <taxon>Nematoda</taxon>
        <taxon>Chromadorea</taxon>
        <taxon>Rhabditida</taxon>
        <taxon>Tylenchina</taxon>
        <taxon>Panagrolaimomorpha</taxon>
        <taxon>Strongyloidoidea</taxon>
        <taxon>Steinernematidae</taxon>
        <taxon>Steinernema</taxon>
    </lineage>
</organism>
<evidence type="ECO:0000256" key="3">
    <source>
        <dbReference type="ARBA" id="ARBA00009895"/>
    </source>
</evidence>
<dbReference type="InterPro" id="IPR036974">
    <property type="entry name" value="PUA_sf"/>
</dbReference>
<dbReference type="FunFam" id="2.30.130.10:FF:000002">
    <property type="entry name" value="60S ribosome subunit biogenesis protein NIP7 homolog"/>
    <property type="match status" value="1"/>
</dbReference>
<dbReference type="Pfam" id="PF03657">
    <property type="entry name" value="UPF0113"/>
    <property type="match status" value="1"/>
</dbReference>
<dbReference type="GO" id="GO:0016887">
    <property type="term" value="F:ATP hydrolysis activity"/>
    <property type="evidence" value="ECO:0007669"/>
    <property type="project" value="InterPro"/>
</dbReference>
<dbReference type="Pfam" id="PF00004">
    <property type="entry name" value="AAA"/>
    <property type="match status" value="1"/>
</dbReference>
<dbReference type="InterPro" id="IPR003593">
    <property type="entry name" value="AAA+_ATPase"/>
</dbReference>
<dbReference type="EMBL" id="JAUCMV010000001">
    <property type="protein sequence ID" value="KAK0426261.1"/>
    <property type="molecule type" value="Genomic_DNA"/>
</dbReference>
<dbReference type="PANTHER" id="PTHR10763:SF26">
    <property type="entry name" value="CELL DIVISION CONTROL PROTEIN 6 HOMOLOG"/>
    <property type="match status" value="1"/>
</dbReference>
<dbReference type="PROSITE" id="PS50890">
    <property type="entry name" value="PUA"/>
    <property type="match status" value="1"/>
</dbReference>
<dbReference type="GO" id="GO:0003723">
    <property type="term" value="F:RNA binding"/>
    <property type="evidence" value="ECO:0007669"/>
    <property type="project" value="UniProtKB-KW"/>
</dbReference>
<comment type="subcellular location">
    <subcellularLocation>
        <location evidence="2">Nucleus</location>
        <location evidence="2">Nucleolus</location>
    </subcellularLocation>
</comment>
<dbReference type="GO" id="GO:0042254">
    <property type="term" value="P:ribosome biogenesis"/>
    <property type="evidence" value="ECO:0007669"/>
    <property type="project" value="UniProtKB-KW"/>
</dbReference>
<sequence length="531" mass="59841">MVEESINEGCSLSCYISGRPGTGKTATVKLVTESLQREGKVDLCYINCAPVKTTNDLYKAIAARGMNRPSVIVRMLSTEVHKFFTSLKKHIVIVLDEVDHLCSRKQEVLYTAFRWPCDFKNIILLGIANSLDLTERLLPKLKLSSSPVSFIFPPYSTDNLVDILKKKLENEENVDPRSIELCAKKVALQTGDVRQAISIAEQMLTVMREVSVANTEVPETPKHSACKAVLSVMSSVQDSPLKRSNIPQHPKLILATMLGLMRDTKRSYVLRDRLFAAYRDGCSACQIPNSLDRTELAGALQMLEAQGIVRFDSANKVSLQERRAATRTKLGTDHCVQQIYDLNFCSISKLRMRPLTDEETEMVFKKLAHYIGENVRLLIERDDGTYCFRLHKERIYYCREDLLKKAALIAREPLLSFGTCLGKFTHSKKFHLHITALDYLAPYAKWRVWLKPNAEQQFLYGNNVLKSGVGRMTEGTESHQGVVVYSMSDMPLGFGVTAKSTTDCRRADPTAIVVLHQCDLGEYLRSEQTLT</sequence>
<dbReference type="GO" id="GO:0005730">
    <property type="term" value="C:nucleolus"/>
    <property type="evidence" value="ECO:0007669"/>
    <property type="project" value="UniProtKB-SubCell"/>
</dbReference>
<dbReference type="CDD" id="cd21151">
    <property type="entry name" value="PUA_Nip7-like"/>
    <property type="match status" value="1"/>
</dbReference>
<evidence type="ECO:0000256" key="6">
    <source>
        <dbReference type="ARBA" id="ARBA00022705"/>
    </source>
</evidence>
<keyword evidence="8" id="KW-0539">Nucleus</keyword>
<evidence type="ECO:0000259" key="9">
    <source>
        <dbReference type="SMART" id="SM00359"/>
    </source>
</evidence>
<dbReference type="CDD" id="cd21146">
    <property type="entry name" value="Nip7_N_euk"/>
    <property type="match status" value="1"/>
</dbReference>
<dbReference type="InterPro" id="IPR050311">
    <property type="entry name" value="ORC1/CDC6"/>
</dbReference>
<name>A0AA39IL00_9BILA</name>
<dbReference type="CDD" id="cd00009">
    <property type="entry name" value="AAA"/>
    <property type="match status" value="1"/>
</dbReference>
<dbReference type="Gene3D" id="3.10.450.220">
    <property type="match status" value="1"/>
</dbReference>
<protein>
    <recommendedName>
        <fullName evidence="4">60S ribosome subunit biogenesis protein NIP7 homolog</fullName>
    </recommendedName>
</protein>
<feature type="domain" description="AAA+ ATPase" evidence="10">
    <location>
        <begin position="10"/>
        <end position="147"/>
    </location>
</feature>
<dbReference type="InterPro" id="IPR003959">
    <property type="entry name" value="ATPase_AAA_core"/>
</dbReference>
<dbReference type="Proteomes" id="UP001175271">
    <property type="component" value="Unassembled WGS sequence"/>
</dbReference>
<dbReference type="PANTHER" id="PTHR10763">
    <property type="entry name" value="CELL DIVISION CONTROL PROTEIN 6-RELATED"/>
    <property type="match status" value="1"/>
</dbReference>
<dbReference type="SMART" id="SM00359">
    <property type="entry name" value="PUA"/>
    <property type="match status" value="1"/>
</dbReference>
<evidence type="ECO:0000259" key="10">
    <source>
        <dbReference type="SMART" id="SM00382"/>
    </source>
</evidence>
<reference evidence="11" key="1">
    <citation type="submission" date="2023-06" db="EMBL/GenBank/DDBJ databases">
        <title>Genomic analysis of the entomopathogenic nematode Steinernema hermaphroditum.</title>
        <authorList>
            <person name="Schwarz E.M."/>
            <person name="Heppert J.K."/>
            <person name="Baniya A."/>
            <person name="Schwartz H.T."/>
            <person name="Tan C.-H."/>
            <person name="Antoshechkin I."/>
            <person name="Sternberg P.W."/>
            <person name="Goodrich-Blair H."/>
            <person name="Dillman A.R."/>
        </authorList>
    </citation>
    <scope>NUCLEOTIDE SEQUENCE</scope>
    <source>
        <strain evidence="11">PS9179</strain>
        <tissue evidence="11">Whole animal</tissue>
    </source>
</reference>
<comment type="caution">
    <text evidence="11">The sequence shown here is derived from an EMBL/GenBank/DDBJ whole genome shotgun (WGS) entry which is preliminary data.</text>
</comment>
<evidence type="ECO:0000256" key="4">
    <source>
        <dbReference type="ARBA" id="ARBA00018162"/>
    </source>
</evidence>
<comment type="function">
    <text evidence="1">Required for proper 34S pre-rRNA processing and 60S ribosome subunit assembly.</text>
</comment>
<evidence type="ECO:0000256" key="7">
    <source>
        <dbReference type="ARBA" id="ARBA00022884"/>
    </source>
</evidence>
<evidence type="ECO:0000256" key="5">
    <source>
        <dbReference type="ARBA" id="ARBA00022517"/>
    </source>
</evidence>